<protein>
    <submittedName>
        <fullName evidence="1">Uncharacterized protein</fullName>
    </submittedName>
</protein>
<accession>A0A9P8ADK9</accession>
<dbReference type="AlphaFoldDB" id="A0A9P8ADK9"/>
<reference evidence="1" key="1">
    <citation type="journal article" date="2021" name="Genome Biol. Evol.">
        <title>The assembled and annotated genome of the fairy-ring fungus Marasmius oreades.</title>
        <authorList>
            <person name="Hiltunen M."/>
            <person name="Ament-Velasquez S.L."/>
            <person name="Johannesson H."/>
        </authorList>
    </citation>
    <scope>NUCLEOTIDE SEQUENCE</scope>
    <source>
        <strain evidence="1">03SP1</strain>
    </source>
</reference>
<evidence type="ECO:0000313" key="2">
    <source>
        <dbReference type="Proteomes" id="UP001049176"/>
    </source>
</evidence>
<organism evidence="1 2">
    <name type="scientific">Marasmius oreades</name>
    <name type="common">fairy-ring Marasmius</name>
    <dbReference type="NCBI Taxonomy" id="181124"/>
    <lineage>
        <taxon>Eukaryota</taxon>
        <taxon>Fungi</taxon>
        <taxon>Dikarya</taxon>
        <taxon>Basidiomycota</taxon>
        <taxon>Agaricomycotina</taxon>
        <taxon>Agaricomycetes</taxon>
        <taxon>Agaricomycetidae</taxon>
        <taxon>Agaricales</taxon>
        <taxon>Marasmiineae</taxon>
        <taxon>Marasmiaceae</taxon>
        <taxon>Marasmius</taxon>
    </lineage>
</organism>
<dbReference type="GeneID" id="66074107"/>
<proteinExistence type="predicted"/>
<comment type="caution">
    <text evidence="1">The sequence shown here is derived from an EMBL/GenBank/DDBJ whole genome shotgun (WGS) entry which is preliminary data.</text>
</comment>
<dbReference type="Proteomes" id="UP001049176">
    <property type="component" value="Chromosome 2"/>
</dbReference>
<dbReference type="EMBL" id="CM032182">
    <property type="protein sequence ID" value="KAG7097707.1"/>
    <property type="molecule type" value="Genomic_DNA"/>
</dbReference>
<dbReference type="RefSeq" id="XP_043014177.1">
    <property type="nucleotide sequence ID" value="XM_043149571.1"/>
</dbReference>
<name>A0A9P8ADK9_9AGAR</name>
<gene>
    <name evidence="1" type="ORF">E1B28_005031</name>
</gene>
<dbReference type="KEGG" id="more:E1B28_005031"/>
<keyword evidence="2" id="KW-1185">Reference proteome</keyword>
<sequence length="115" mass="13120">MTLKDRSLFVQQTEGTFSDIPRPVLPISFPLSPGCILRNLLNEDPAFVSLPQSEHGHVVERTRLSIWKYQYLGAYEASMKFELVSFDYNWRNSFTLVANTPAFSIFKAVVMANIC</sequence>
<evidence type="ECO:0000313" key="1">
    <source>
        <dbReference type="EMBL" id="KAG7097707.1"/>
    </source>
</evidence>